<dbReference type="Proteomes" id="UP000176800">
    <property type="component" value="Unassembled WGS sequence"/>
</dbReference>
<name>A0A1G2U1W6_9BACT</name>
<feature type="transmembrane region" description="Helical" evidence="1">
    <location>
        <begin position="61"/>
        <end position="81"/>
    </location>
</feature>
<evidence type="ECO:0000313" key="3">
    <source>
        <dbReference type="Proteomes" id="UP000176800"/>
    </source>
</evidence>
<feature type="transmembrane region" description="Helical" evidence="1">
    <location>
        <begin position="157"/>
        <end position="190"/>
    </location>
</feature>
<dbReference type="PANTHER" id="PTHR41795">
    <property type="entry name" value="EXOPOLYSACCHARIDE SYNTHESIS PROTEIN"/>
    <property type="match status" value="1"/>
</dbReference>
<dbReference type="InterPro" id="IPR010331">
    <property type="entry name" value="ExoD"/>
</dbReference>
<reference evidence="2 3" key="1">
    <citation type="journal article" date="2016" name="Nat. Commun.">
        <title>Thousands of microbial genomes shed light on interconnected biogeochemical processes in an aquifer system.</title>
        <authorList>
            <person name="Anantharaman K."/>
            <person name="Brown C.T."/>
            <person name="Hug L.A."/>
            <person name="Sharon I."/>
            <person name="Castelle C.J."/>
            <person name="Probst A.J."/>
            <person name="Thomas B.C."/>
            <person name="Singh A."/>
            <person name="Wilkins M.J."/>
            <person name="Karaoz U."/>
            <person name="Brodie E.L."/>
            <person name="Williams K.H."/>
            <person name="Hubbard S.S."/>
            <person name="Banfield J.F."/>
        </authorList>
    </citation>
    <scope>NUCLEOTIDE SEQUENCE [LARGE SCALE GENOMIC DNA]</scope>
</reference>
<accession>A0A1G2U1W6</accession>
<feature type="transmembrane region" description="Helical" evidence="1">
    <location>
        <begin position="38"/>
        <end position="55"/>
    </location>
</feature>
<dbReference type="EMBL" id="MHWE01000017">
    <property type="protein sequence ID" value="OHB03525.1"/>
    <property type="molecule type" value="Genomic_DNA"/>
</dbReference>
<gene>
    <name evidence="2" type="ORF">A3B14_03030</name>
</gene>
<proteinExistence type="predicted"/>
<protein>
    <recommendedName>
        <fullName evidence="4">Exopolysaccharide biosynthesis protein</fullName>
    </recommendedName>
</protein>
<dbReference type="PANTHER" id="PTHR41795:SF1">
    <property type="entry name" value="EXOPOLYSACCHARIDE SYNTHESIS PROTEIN"/>
    <property type="match status" value="1"/>
</dbReference>
<keyword evidence="1" id="KW-0812">Transmembrane</keyword>
<feature type="transmembrane region" description="Helical" evidence="1">
    <location>
        <begin position="118"/>
        <end position="145"/>
    </location>
</feature>
<evidence type="ECO:0008006" key="4">
    <source>
        <dbReference type="Google" id="ProtNLM"/>
    </source>
</evidence>
<sequence>MMSQMRDESFSQHLEKWLKSDRPKTLQGLIDNFAEKSFAILFLVLMSIPALPLPTGGVTHIFEIIAMLLALELIAGVRQVWLPKNWGRLNLSSRLQNSTLPFLIKSIRQLEKFTRPRLNVVISNFIVVRLIGLLVFILTFFAFVAPPFSGLDTLPSLGVVLIALAIILEDFLLFVFSLTIGLVGIGLVIAIGKTLISLIAS</sequence>
<evidence type="ECO:0000256" key="1">
    <source>
        <dbReference type="SAM" id="Phobius"/>
    </source>
</evidence>
<keyword evidence="1" id="KW-0472">Membrane</keyword>
<comment type="caution">
    <text evidence="2">The sequence shown here is derived from an EMBL/GenBank/DDBJ whole genome shotgun (WGS) entry which is preliminary data.</text>
</comment>
<organism evidence="2 3">
    <name type="scientific">Candidatus Zambryskibacteria bacterium RIFCSPLOWO2_01_FULL_45_21</name>
    <dbReference type="NCBI Taxonomy" id="1802761"/>
    <lineage>
        <taxon>Bacteria</taxon>
        <taxon>Candidatus Zambryskiibacteriota</taxon>
    </lineage>
</organism>
<dbReference type="PIRSF" id="PIRSF033239">
    <property type="entry name" value="ExoD"/>
    <property type="match status" value="1"/>
</dbReference>
<keyword evidence="1" id="KW-1133">Transmembrane helix</keyword>
<evidence type="ECO:0000313" key="2">
    <source>
        <dbReference type="EMBL" id="OHB03525.1"/>
    </source>
</evidence>
<dbReference type="AlphaFoldDB" id="A0A1G2U1W6"/>
<dbReference type="Pfam" id="PF06055">
    <property type="entry name" value="ExoD"/>
    <property type="match status" value="1"/>
</dbReference>